<name>A0A8J8CAN3_9EURY</name>
<dbReference type="PROSITE" id="PS51470">
    <property type="entry name" value="FG_GAP"/>
    <property type="match status" value="1"/>
</dbReference>
<proteinExistence type="predicted"/>
<keyword evidence="6" id="KW-1185">Reference proteome</keyword>
<evidence type="ECO:0000256" key="2">
    <source>
        <dbReference type="ARBA" id="ARBA00022737"/>
    </source>
</evidence>
<dbReference type="PROSITE" id="PS51257">
    <property type="entry name" value="PROKAR_LIPOPROTEIN"/>
    <property type="match status" value="1"/>
</dbReference>
<dbReference type="EMBL" id="RKLQ01000001">
    <property type="protein sequence ID" value="MBX0303298.1"/>
    <property type="molecule type" value="Genomic_DNA"/>
</dbReference>
<dbReference type="Proteomes" id="UP000783863">
    <property type="component" value="Unassembled WGS sequence"/>
</dbReference>
<feature type="compositionally biased region" description="Polar residues" evidence="4">
    <location>
        <begin position="50"/>
        <end position="60"/>
    </location>
</feature>
<protein>
    <submittedName>
        <fullName evidence="5">FG-GAP repeat protein</fullName>
    </submittedName>
</protein>
<dbReference type="InterPro" id="IPR028994">
    <property type="entry name" value="Integrin_alpha_N"/>
</dbReference>
<evidence type="ECO:0000313" key="6">
    <source>
        <dbReference type="Proteomes" id="UP000783863"/>
    </source>
</evidence>
<keyword evidence="3" id="KW-0325">Glycoprotein</keyword>
<dbReference type="Pfam" id="PF14312">
    <property type="entry name" value="FG-GAP_2"/>
    <property type="match status" value="4"/>
</dbReference>
<dbReference type="PANTHER" id="PTHR36220:SF1">
    <property type="entry name" value="GAMMA TUBULIN COMPLEX COMPONENT C-TERMINAL DOMAIN-CONTAINING PROTEIN"/>
    <property type="match status" value="1"/>
</dbReference>
<gene>
    <name evidence="5" type="ORF">EGD98_06380</name>
</gene>
<reference evidence="5" key="1">
    <citation type="submission" date="2021-06" db="EMBL/GenBank/DDBJ databases">
        <title>Halomicroarcula sp. F24A a new haloarchaeum isolated from saline soil.</title>
        <authorList>
            <person name="Duran-Viseras A."/>
            <person name="Sanchez-Porro C."/>
            <person name="Ventosa A."/>
        </authorList>
    </citation>
    <scope>NUCLEOTIDE SEQUENCE</scope>
    <source>
        <strain evidence="5">F24A</strain>
    </source>
</reference>
<keyword evidence="1" id="KW-0732">Signal</keyword>
<feature type="region of interest" description="Disordered" evidence="4">
    <location>
        <begin position="18"/>
        <end position="74"/>
    </location>
</feature>
<sequence>MDNRRRRLLVALGTATAGAVAGCSGGPNDAGEQTGTPTMTGTPTPAGDSMASQEPPSEQTAKLRAGGEETTDSFGSAVELSGDGSTLVAASSSDESVHVISLTDGEWTETAQIEPDESGLGEVFGESVAVDGDGSTVLVGAPEDRSNDHEVGAAYVFSRSDGEWSQQAELTTDRPDEFLEVGISVSLSGDGSTALVGTPRADSTGTTGSTSGAAYVFSRSDGEWTQAWTLVGEDTGTLDMFGKTVALSADASTAVLGAPGYGGIDSEKDGAAYMFERSGGDWTQQAKFTADDEYSEDTFAPAVELSADGSTAMVGAPEPEDYSEEIGNAVYVFSQSDGEWTREDRLKPKGDPGEIYFGNTLSLSRDGSVALIGVTNIGYSAYVFAKSDDSWAQETRFMGDKGHLSAFGYDVGVSDSGGRVVVGAPAEGDPDREGSGAVYVYE</sequence>
<dbReference type="AlphaFoldDB" id="A0A8J8CAN3"/>
<feature type="compositionally biased region" description="Low complexity" evidence="4">
    <location>
        <begin position="34"/>
        <end position="47"/>
    </location>
</feature>
<dbReference type="InterPro" id="IPR013517">
    <property type="entry name" value="FG-GAP"/>
</dbReference>
<organism evidence="5 6">
    <name type="scientific">Haloarcula salinisoli</name>
    <dbReference type="NCBI Taxonomy" id="2487746"/>
    <lineage>
        <taxon>Archaea</taxon>
        <taxon>Methanobacteriati</taxon>
        <taxon>Methanobacteriota</taxon>
        <taxon>Stenosarchaea group</taxon>
        <taxon>Halobacteria</taxon>
        <taxon>Halobacteriales</taxon>
        <taxon>Haloarculaceae</taxon>
        <taxon>Haloarcula</taxon>
    </lineage>
</organism>
<dbReference type="PROSITE" id="PS51318">
    <property type="entry name" value="TAT"/>
    <property type="match status" value="1"/>
</dbReference>
<dbReference type="SUPFAM" id="SSF50969">
    <property type="entry name" value="YVTN repeat-like/Quinoprotein amine dehydrogenase"/>
    <property type="match status" value="1"/>
</dbReference>
<evidence type="ECO:0000256" key="3">
    <source>
        <dbReference type="ARBA" id="ARBA00023180"/>
    </source>
</evidence>
<comment type="caution">
    <text evidence="5">The sequence shown here is derived from an EMBL/GenBank/DDBJ whole genome shotgun (WGS) entry which is preliminary data.</text>
</comment>
<keyword evidence="2" id="KW-0677">Repeat</keyword>
<evidence type="ECO:0000256" key="1">
    <source>
        <dbReference type="ARBA" id="ARBA00022729"/>
    </source>
</evidence>
<dbReference type="InterPro" id="IPR013519">
    <property type="entry name" value="Int_alpha_beta-p"/>
</dbReference>
<dbReference type="InterPro" id="IPR006311">
    <property type="entry name" value="TAT_signal"/>
</dbReference>
<dbReference type="PANTHER" id="PTHR36220">
    <property type="entry name" value="UNNAMED PRODUCT"/>
    <property type="match status" value="1"/>
</dbReference>
<evidence type="ECO:0000313" key="5">
    <source>
        <dbReference type="EMBL" id="MBX0303298.1"/>
    </source>
</evidence>
<accession>A0A8J8CAN3</accession>
<dbReference type="RefSeq" id="WP_220587508.1">
    <property type="nucleotide sequence ID" value="NZ_RKLQ01000001.1"/>
</dbReference>
<evidence type="ECO:0000256" key="4">
    <source>
        <dbReference type="SAM" id="MobiDB-lite"/>
    </source>
</evidence>
<dbReference type="Gene3D" id="2.130.10.130">
    <property type="entry name" value="Integrin alpha, N-terminal"/>
    <property type="match status" value="2"/>
</dbReference>
<dbReference type="InterPro" id="IPR011044">
    <property type="entry name" value="Quino_amine_DH_bsu"/>
</dbReference>